<dbReference type="Gene3D" id="1.10.150.130">
    <property type="match status" value="1"/>
</dbReference>
<name>A0A645APJ4_9ZZZZ</name>
<organism evidence="4">
    <name type="scientific">bioreactor metagenome</name>
    <dbReference type="NCBI Taxonomy" id="1076179"/>
    <lineage>
        <taxon>unclassified sequences</taxon>
        <taxon>metagenomes</taxon>
        <taxon>ecological metagenomes</taxon>
    </lineage>
</organism>
<dbReference type="SUPFAM" id="SSF56349">
    <property type="entry name" value="DNA breaking-rejoining enzymes"/>
    <property type="match status" value="1"/>
</dbReference>
<dbReference type="EMBL" id="VSSQ01013458">
    <property type="protein sequence ID" value="MPM51534.1"/>
    <property type="molecule type" value="Genomic_DNA"/>
</dbReference>
<gene>
    <name evidence="4" type="ORF">SDC9_98283</name>
</gene>
<keyword evidence="2" id="KW-0233">DNA recombination</keyword>
<evidence type="ECO:0000256" key="1">
    <source>
        <dbReference type="ARBA" id="ARBA00023125"/>
    </source>
</evidence>
<evidence type="ECO:0000256" key="2">
    <source>
        <dbReference type="ARBA" id="ARBA00023172"/>
    </source>
</evidence>
<dbReference type="InterPro" id="IPR044068">
    <property type="entry name" value="CB"/>
</dbReference>
<dbReference type="PANTHER" id="PTHR30349:SF64">
    <property type="entry name" value="PROPHAGE INTEGRASE INTD-RELATED"/>
    <property type="match status" value="1"/>
</dbReference>
<protein>
    <recommendedName>
        <fullName evidence="3">Core-binding (CB) domain-containing protein</fullName>
    </recommendedName>
</protein>
<dbReference type="InterPro" id="IPR025269">
    <property type="entry name" value="SAM-like_dom"/>
</dbReference>
<keyword evidence="1" id="KW-0238">DNA-binding</keyword>
<dbReference type="Gene3D" id="1.10.443.10">
    <property type="entry name" value="Intergrase catalytic core"/>
    <property type="match status" value="1"/>
</dbReference>
<dbReference type="InterPro" id="IPR013762">
    <property type="entry name" value="Integrase-like_cat_sf"/>
</dbReference>
<dbReference type="PANTHER" id="PTHR30349">
    <property type="entry name" value="PHAGE INTEGRASE-RELATED"/>
    <property type="match status" value="1"/>
</dbReference>
<dbReference type="PROSITE" id="PS51900">
    <property type="entry name" value="CB"/>
    <property type="match status" value="1"/>
</dbReference>
<dbReference type="InterPro" id="IPR011010">
    <property type="entry name" value="DNA_brk_join_enz"/>
</dbReference>
<evidence type="ECO:0000259" key="3">
    <source>
        <dbReference type="PROSITE" id="PS51900"/>
    </source>
</evidence>
<accession>A0A645APJ4</accession>
<reference evidence="4" key="1">
    <citation type="submission" date="2019-08" db="EMBL/GenBank/DDBJ databases">
        <authorList>
            <person name="Kucharzyk K."/>
            <person name="Murdoch R.W."/>
            <person name="Higgins S."/>
            <person name="Loffler F."/>
        </authorList>
    </citation>
    <scope>NUCLEOTIDE SEQUENCE</scope>
</reference>
<dbReference type="InterPro" id="IPR010998">
    <property type="entry name" value="Integrase_recombinase_N"/>
</dbReference>
<feature type="domain" description="Core-binding (CB)" evidence="3">
    <location>
        <begin position="99"/>
        <end position="189"/>
    </location>
</feature>
<evidence type="ECO:0000313" key="4">
    <source>
        <dbReference type="EMBL" id="MPM51534.1"/>
    </source>
</evidence>
<comment type="caution">
    <text evidence="4">The sequence shown here is derived from an EMBL/GenBank/DDBJ whole genome shotgun (WGS) entry which is preliminary data.</text>
</comment>
<dbReference type="GO" id="GO:0006310">
    <property type="term" value="P:DNA recombination"/>
    <property type="evidence" value="ECO:0007669"/>
    <property type="project" value="UniProtKB-KW"/>
</dbReference>
<sequence>MATFKPIVFSAKEHLKNDGTKNIKIRIYHNKQSQYLPTPYYIEPGFLGPDGNISSFYPDSDMLNYELGEIMQLHKKNFLQLGVSRTSKMSCSELKEILQSMSEQKSDYIDFVDFANTLIDNTTKEKTASWYRCSLESFKKFWKANRINACDITANRMREYKDYLEKNGMQPGGINNYMRGIRSLFNKCKNHHNREDYDIILIPNKPFKNVDIPEYRRRRKNIPIETVKQIRDGIFETERENFAKDMFMMMFYLMGINVNDLFNLRTPVGGRIEYERSKTNTKDNIYKFPLSIRIEPELKILIDKYSTNGFLSDIKMKYSCSYNFMKAINIGLKRICEELNIPKITTNWARHSWASIARNKAKVPKADVDFCLGHVNNDYKMADIYIDIDYGISDDANRKVLDLLK</sequence>
<proteinExistence type="predicted"/>
<dbReference type="GO" id="GO:0015074">
    <property type="term" value="P:DNA integration"/>
    <property type="evidence" value="ECO:0007669"/>
    <property type="project" value="InterPro"/>
</dbReference>
<dbReference type="GO" id="GO:0003677">
    <property type="term" value="F:DNA binding"/>
    <property type="evidence" value="ECO:0007669"/>
    <property type="project" value="UniProtKB-KW"/>
</dbReference>
<dbReference type="Pfam" id="PF13102">
    <property type="entry name" value="Phage_int_SAM_5"/>
    <property type="match status" value="1"/>
</dbReference>
<dbReference type="AlphaFoldDB" id="A0A645APJ4"/>
<dbReference type="InterPro" id="IPR050090">
    <property type="entry name" value="Tyrosine_recombinase_XerCD"/>
</dbReference>